<dbReference type="PANTHER" id="PTHR21274">
    <property type="entry name" value="MECKELIN"/>
    <property type="match status" value="1"/>
</dbReference>
<keyword evidence="2" id="KW-0732">Signal</keyword>
<keyword evidence="1" id="KW-0472">Membrane</keyword>
<dbReference type="OMA" id="YITENKG"/>
<organism evidence="3 5">
    <name type="scientific">Plasmodiophora brassicae</name>
    <name type="common">Clubroot disease agent</name>
    <dbReference type="NCBI Taxonomy" id="37360"/>
    <lineage>
        <taxon>Eukaryota</taxon>
        <taxon>Sar</taxon>
        <taxon>Rhizaria</taxon>
        <taxon>Endomyxa</taxon>
        <taxon>Phytomyxea</taxon>
        <taxon>Plasmodiophorida</taxon>
        <taxon>Plasmodiophoridae</taxon>
        <taxon>Plasmodiophora</taxon>
    </lineage>
</organism>
<evidence type="ECO:0000313" key="3">
    <source>
        <dbReference type="EMBL" id="CEP02812.1"/>
    </source>
</evidence>
<gene>
    <name evidence="3" type="ORF">PBRA_002779</name>
    <name evidence="4" type="ORF">PLBR_LOCUS2138</name>
</gene>
<feature type="chain" id="PRO_5035990851" description="Meckelin" evidence="2">
    <location>
        <begin position="21"/>
        <end position="991"/>
    </location>
</feature>
<feature type="transmembrane region" description="Helical" evidence="1">
    <location>
        <begin position="677"/>
        <end position="696"/>
    </location>
</feature>
<dbReference type="InterPro" id="IPR009030">
    <property type="entry name" value="Growth_fac_rcpt_cys_sf"/>
</dbReference>
<dbReference type="EMBL" id="OVEO01000003">
    <property type="protein sequence ID" value="SPQ94923.1"/>
    <property type="molecule type" value="Genomic_DNA"/>
</dbReference>
<evidence type="ECO:0000313" key="6">
    <source>
        <dbReference type="Proteomes" id="UP000290189"/>
    </source>
</evidence>
<evidence type="ECO:0000256" key="1">
    <source>
        <dbReference type="SAM" id="Phobius"/>
    </source>
</evidence>
<dbReference type="Proteomes" id="UP000290189">
    <property type="component" value="Unassembled WGS sequence"/>
</dbReference>
<keyword evidence="4" id="KW-0496">Mitochondrion</keyword>
<dbReference type="Pfam" id="PF09773">
    <property type="entry name" value="Meckelin"/>
    <property type="match status" value="1"/>
</dbReference>
<evidence type="ECO:0000256" key="2">
    <source>
        <dbReference type="SAM" id="SignalP"/>
    </source>
</evidence>
<dbReference type="InterPro" id="IPR019170">
    <property type="entry name" value="Meckelin"/>
</dbReference>
<feature type="signal peptide" evidence="2">
    <location>
        <begin position="1"/>
        <end position="20"/>
    </location>
</feature>
<keyword evidence="1" id="KW-1133">Transmembrane helix</keyword>
<dbReference type="OrthoDB" id="419138at2759"/>
<dbReference type="SUPFAM" id="SSF57184">
    <property type="entry name" value="Growth factor receptor domain"/>
    <property type="match status" value="1"/>
</dbReference>
<dbReference type="GO" id="GO:0036038">
    <property type="term" value="C:MKS complex"/>
    <property type="evidence" value="ECO:0007669"/>
    <property type="project" value="InterPro"/>
</dbReference>
<keyword evidence="5" id="KW-1185">Reference proteome</keyword>
<protein>
    <recommendedName>
        <fullName evidence="7">Meckelin</fullName>
    </recommendedName>
</protein>
<feature type="transmembrane region" description="Helical" evidence="1">
    <location>
        <begin position="608"/>
        <end position="629"/>
    </location>
</feature>
<sequence length="991" mass="109451">MAAIWVALVVAVACCSQSGAQSPFTYQTACPSASTTFDSTSLQCLACPSPTIPKRASTARGDSGCQCGTGYARASDQDLPLTCTDCVSKGLASTRDGEYCITCGANSTFSATARDCVCTQPGYVLVDYNVAGRLLPAKLCVQCPGLTPKASSADPYSCLTCPHPSMTIDPVTSQCVCGSGYVAAGSTCILQSLQTRIVAQWPTSTAATVQFRDISDYDKGPILAPLRQTSAVISDQFLWAAAECQSTISARPCQVLLNLCVLALYDPNSAPCAAFSSISAGITSTTNDFPSWKAGLPQDDFTDTSVLTATTLSSQVSLSSVLGYVLVAFNLNGTIQSVRPLSSQLQLCDVSPSQSTRFAMFGIEYVNECAISLTELISSDAGLFYDLYYVDKGGAIYPVPVKILNYRDASGNLVNMDSATRTEITSASKDYHLVRRFMVKDNLSGRNSQVASVPSVIRYAQDVQLRVTMRSGSTTNIYPPLLVILYAERTQSAIVGTPGSATATVKFQGEYDMSLASLWVAATVLFVLAMILIGGLWLLDLWRMSLNYNAERIDTKFMVDACFSLIGTACNVLFWLTFILCAYLFIFFKMQTIAFILLPLSGGAEDNAFIATMVTVFVGKFVVMVRRIWRQINVDIFLLDWEKPRDHTDDKLGASVSVWRKLFVANEWNELQSYRNISIELVLLAMLFFLSGINLLNLAAAQPSMDTTPGDAPLNMLLRFAITAFFFLILSCVQLIYRQLIHHRFIEHRPSQFIDFMTMANISAFILDDELHGYYIHGRALHAFADANMEEITHQLHMERMEMVKKRGLINGKDTFEVFITADFKLHYLSLFKEVHFRRPGRRPVPRGTNALGSNDVSVDVSAHLAAANAKLNRFLHNFIDKNSTTYTWQEAERTFLERLFRVPPATRQAKASLFYDDPNYTFTSAFLMGIEYEIVTFLISLFAVCDLAFNNLYVSVFVVFVANRLMSVAREHWGQINISKKTLVDERFLI</sequence>
<keyword evidence="1" id="KW-0812">Transmembrane</keyword>
<dbReference type="PANTHER" id="PTHR21274:SF0">
    <property type="entry name" value="MECKELIN"/>
    <property type="match status" value="1"/>
</dbReference>
<reference evidence="3 5" key="1">
    <citation type="submission" date="2015-02" db="EMBL/GenBank/DDBJ databases">
        <authorList>
            <person name="Chooi Y.-H."/>
        </authorList>
    </citation>
    <scope>NUCLEOTIDE SEQUENCE [LARGE SCALE GENOMIC DNA]</scope>
    <source>
        <strain evidence="3">E3</strain>
    </source>
</reference>
<geneLocation type="mitochondrion" evidence="4"/>
<feature type="transmembrane region" description="Helical" evidence="1">
    <location>
        <begin position="563"/>
        <end position="588"/>
    </location>
</feature>
<dbReference type="EMBL" id="CDSF01000133">
    <property type="protein sequence ID" value="CEP02812.1"/>
    <property type="molecule type" value="Genomic_DNA"/>
</dbReference>
<proteinExistence type="predicted"/>
<dbReference type="AlphaFoldDB" id="A0A0G4J5M0"/>
<reference evidence="4 6" key="2">
    <citation type="submission" date="2018-03" db="EMBL/GenBank/DDBJ databases">
        <authorList>
            <person name="Fogelqvist J."/>
        </authorList>
    </citation>
    <scope>NUCLEOTIDE SEQUENCE [LARGE SCALE GENOMIC DNA]</scope>
</reference>
<evidence type="ECO:0008006" key="7">
    <source>
        <dbReference type="Google" id="ProtNLM"/>
    </source>
</evidence>
<name>A0A0G4J5M0_PLABS</name>
<accession>A0A0G4J5M0</accession>
<evidence type="ECO:0000313" key="5">
    <source>
        <dbReference type="Proteomes" id="UP000039324"/>
    </source>
</evidence>
<dbReference type="GO" id="GO:0060271">
    <property type="term" value="P:cilium assembly"/>
    <property type="evidence" value="ECO:0007669"/>
    <property type="project" value="InterPro"/>
</dbReference>
<dbReference type="STRING" id="37360.A0A0G4J5M0"/>
<evidence type="ECO:0000313" key="4">
    <source>
        <dbReference type="EMBL" id="SPQ94923.1"/>
    </source>
</evidence>
<feature type="transmembrane region" description="Helical" evidence="1">
    <location>
        <begin position="935"/>
        <end position="963"/>
    </location>
</feature>
<dbReference type="Proteomes" id="UP000039324">
    <property type="component" value="Unassembled WGS sequence"/>
</dbReference>
<feature type="transmembrane region" description="Helical" evidence="1">
    <location>
        <begin position="716"/>
        <end position="737"/>
    </location>
</feature>
<feature type="transmembrane region" description="Helical" evidence="1">
    <location>
        <begin position="518"/>
        <end position="542"/>
    </location>
</feature>